<organism evidence="1">
    <name type="scientific">Cotesia sesamiae Kitale bracovirus</name>
    <dbReference type="NCBI Taxonomy" id="452648"/>
    <lineage>
        <taxon>Viruses</taxon>
        <taxon>Viruses incertae sedis</taxon>
        <taxon>Polydnaviriformidae</taxon>
        <taxon>Bracoviriform</taxon>
        <taxon>Cotesia sesamiae bracovirus</taxon>
    </lineage>
</organism>
<sequence>MLLNKTLLILLIAILGTSWLPDGRTNGLASAWFWDSKIKVQCLNTNDPTAVTTEVPKDVLKKATTKVPTIDDIPLEDDEFALLTVGIWVVDKYYRLPNAPYYKLDIKEGTSRSSTHLPNPFYKGGPIIIKD</sequence>
<proteinExistence type="predicted"/>
<accession>S0DHB7</accession>
<dbReference type="EMBL" id="HF562909">
    <property type="protein sequence ID" value="CCQ19274.1"/>
    <property type="molecule type" value="Genomic_DNA"/>
</dbReference>
<gene>
    <name evidence="1" type="primary">bv16</name>
    <name evidence="1" type="ORF">CSKBV_5.2</name>
</gene>
<protein>
    <submittedName>
        <fullName evidence="1">Uncharacterized protein</fullName>
    </submittedName>
</protein>
<name>S0DHB7_9VIRU</name>
<evidence type="ECO:0000313" key="1">
    <source>
        <dbReference type="EMBL" id="CCQ19274.1"/>
    </source>
</evidence>
<reference evidence="1" key="1">
    <citation type="journal article" date="2013" name="PLoS ONE">
        <title>Adaptive selection on bracovirus genomes drives the specialization of cotesia parasitoid wasps.</title>
        <authorList>
            <person name="Jancek S."/>
            <person name="Bezier A."/>
            <person name="Gayral P."/>
            <person name="Paillusson C."/>
            <person name="Kaiser L."/>
            <person name="Dupas S."/>
            <person name="Le Ru B.P."/>
            <person name="Barbe V."/>
            <person name="Periquet G."/>
            <person name="Drezen J.-M."/>
            <person name="Herniou E.A."/>
        </authorList>
    </citation>
    <scope>NUCLEOTIDE SEQUENCE</scope>
    <source>
        <strain evidence="1">Kitale</strain>
    </source>
</reference>